<dbReference type="EMBL" id="JAVLSF010000283">
    <property type="protein sequence ID" value="MDR9777902.1"/>
    <property type="molecule type" value="Genomic_DNA"/>
</dbReference>
<evidence type="ECO:0000313" key="2">
    <source>
        <dbReference type="EMBL" id="MDR9777902.1"/>
    </source>
</evidence>
<proteinExistence type="predicted"/>
<dbReference type="AlphaFoldDB" id="A0AAJ2LNP4"/>
<dbReference type="Proteomes" id="UP001268610">
    <property type="component" value="Unassembled WGS sequence"/>
</dbReference>
<name>A0AAJ2LNP4_9HYPH</name>
<reference evidence="2" key="1">
    <citation type="submission" date="2023-04" db="EMBL/GenBank/DDBJ databases">
        <title>Genomic characterization of faba bean (Vicia faba) microsymbionts in Mexican soils.</title>
        <authorList>
            <person name="Rivera Orduna F.N."/>
            <person name="Guevara-Luna J."/>
            <person name="Yan J."/>
            <person name="Arroyo-Herrera I."/>
            <person name="Li Y."/>
            <person name="Vasquez-Murrieta M.S."/>
            <person name="Wang E.T."/>
        </authorList>
    </citation>
    <scope>NUCLEOTIDE SEQUENCE</scope>
    <source>
        <strain evidence="2">CH26</strain>
    </source>
</reference>
<accession>A0AAJ2LNP4</accession>
<dbReference type="Pfam" id="PF01553">
    <property type="entry name" value="Acyltransferase"/>
    <property type="match status" value="1"/>
</dbReference>
<gene>
    <name evidence="2" type="ORF">RJJ65_35810</name>
</gene>
<sequence>GGTLFIQRGSGDSVVVKQQITGFLNQQIPILFFPEATTTDGRVVKRLHGKLLSSAIDTQTPIQPVVLCYVNNSGQLDEGVPFIDEQRFIDNFTDVLKLDHIQAHLLPLEPISPQGHNVESLTQLLHSRMSEGLATLQQRVLQGLPHGGNQDLHQTI</sequence>
<dbReference type="RefSeq" id="WP_375166380.1">
    <property type="nucleotide sequence ID" value="NZ_JAVLSF010000283.1"/>
</dbReference>
<organism evidence="2 3">
    <name type="scientific">Rhizobium hidalgonense</name>
    <dbReference type="NCBI Taxonomy" id="1538159"/>
    <lineage>
        <taxon>Bacteria</taxon>
        <taxon>Pseudomonadati</taxon>
        <taxon>Pseudomonadota</taxon>
        <taxon>Alphaproteobacteria</taxon>
        <taxon>Hyphomicrobiales</taxon>
        <taxon>Rhizobiaceae</taxon>
        <taxon>Rhizobium/Agrobacterium group</taxon>
        <taxon>Rhizobium</taxon>
    </lineage>
</organism>
<feature type="domain" description="Phospholipid/glycerol acyltransferase" evidence="1">
    <location>
        <begin position="2"/>
        <end position="67"/>
    </location>
</feature>
<dbReference type="GO" id="GO:0016746">
    <property type="term" value="F:acyltransferase activity"/>
    <property type="evidence" value="ECO:0007669"/>
    <property type="project" value="InterPro"/>
</dbReference>
<evidence type="ECO:0000313" key="3">
    <source>
        <dbReference type="Proteomes" id="UP001268610"/>
    </source>
</evidence>
<dbReference type="InterPro" id="IPR002123">
    <property type="entry name" value="Plipid/glycerol_acylTrfase"/>
</dbReference>
<evidence type="ECO:0000259" key="1">
    <source>
        <dbReference type="Pfam" id="PF01553"/>
    </source>
</evidence>
<comment type="caution">
    <text evidence="2">The sequence shown here is derived from an EMBL/GenBank/DDBJ whole genome shotgun (WGS) entry which is preliminary data.</text>
</comment>
<protein>
    <recommendedName>
        <fullName evidence="1">Phospholipid/glycerol acyltransferase domain-containing protein</fullName>
    </recommendedName>
</protein>
<feature type="non-terminal residue" evidence="2">
    <location>
        <position position="1"/>
    </location>
</feature>